<dbReference type="STRING" id="666681.M301_2067"/>
<dbReference type="PROSITE" id="PS51208">
    <property type="entry name" value="AUTOTRANSPORTER"/>
    <property type="match status" value="1"/>
</dbReference>
<dbReference type="KEGG" id="meh:M301_2067"/>
<dbReference type="InterPro" id="IPR006315">
    <property type="entry name" value="OM_autotransptr_brl_dom"/>
</dbReference>
<evidence type="ECO:0000256" key="1">
    <source>
        <dbReference type="SAM" id="SignalP"/>
    </source>
</evidence>
<evidence type="ECO:0000259" key="2">
    <source>
        <dbReference type="PROSITE" id="PS51208"/>
    </source>
</evidence>
<protein>
    <submittedName>
        <fullName evidence="3">Outer membrane autotransporter barrel domain protein</fullName>
    </submittedName>
</protein>
<dbReference type="SUPFAM" id="SSF103515">
    <property type="entry name" value="Autotransporter"/>
    <property type="match status" value="1"/>
</dbReference>
<dbReference type="EMBL" id="CP002056">
    <property type="protein sequence ID" value="ADI30436.1"/>
    <property type="molecule type" value="Genomic_DNA"/>
</dbReference>
<keyword evidence="4" id="KW-1185">Reference proteome</keyword>
<dbReference type="HOGENOM" id="CLU_496783_0_0_4"/>
<feature type="domain" description="Autotransporter" evidence="2">
    <location>
        <begin position="269"/>
        <end position="548"/>
    </location>
</feature>
<reference evidence="4" key="1">
    <citation type="submission" date="2010-05" db="EMBL/GenBank/DDBJ databases">
        <title>Complete sequence of Methylotenera sp. 301.</title>
        <authorList>
            <person name="Lucas S."/>
            <person name="Copeland A."/>
            <person name="Lapidus A."/>
            <person name="Cheng J.-F."/>
            <person name="Bruce D."/>
            <person name="Goodwin L."/>
            <person name="Pitluck S."/>
            <person name="Clum A."/>
            <person name="Land M."/>
            <person name="Hauser L."/>
            <person name="Kyrpides N."/>
            <person name="Ivanova N."/>
            <person name="Chistoservova L."/>
            <person name="Kalyuzhnaya M."/>
            <person name="Woyke T."/>
        </authorList>
    </citation>
    <scope>NUCLEOTIDE SEQUENCE [LARGE SCALE GENOMIC DNA]</scope>
    <source>
        <strain evidence="4">301</strain>
    </source>
</reference>
<organism evidence="3 4">
    <name type="scientific">Methylotenera versatilis (strain 301)</name>
    <dbReference type="NCBI Taxonomy" id="666681"/>
    <lineage>
        <taxon>Bacteria</taxon>
        <taxon>Pseudomonadati</taxon>
        <taxon>Pseudomonadota</taxon>
        <taxon>Betaproteobacteria</taxon>
        <taxon>Nitrosomonadales</taxon>
        <taxon>Methylophilaceae</taxon>
        <taxon>Methylotenera</taxon>
    </lineage>
</organism>
<dbReference type="Proteomes" id="UP000000383">
    <property type="component" value="Chromosome"/>
</dbReference>
<sequence length="548" mass="57649" precursor="true">MINNKLKAISAATVLACLGMQSAMADTFNFQFTGNGATATGSFTTSDTTTGTLAGSFSASFANLSALNVVVAGASAGNGTFSLANFNNIYFQSNGALNFTTNLVGQAHLTDFNLFGTGAPAPVGVTYFTLRTDDFSGVDMTLSCFYLQGTGNLCGNTSTFVSVSTPNSLGAAIVLDTAPLGLSIPIAMLTALTPAQQTNALQHIAPNSSRALAVASRQTVSGSLDSVASRIENIREQGYVVGMADDLNQGRIMVATNGDTSGLLDVENTNYNKHGFWMKGFGAHDNQDQKSGYAGYSSNTWGTAFGVDTLLENNWLVGGAFTYARTGVNMDDFRSGDDTTIKTYQATVYTSHDFGKWYLDGMLAYAKQKFNGSRDTTLTGIANSNFDGDQVAARINVGLPIALKNSITLTPMAGLEWNHLKQDGYTETGAGALSMNVQGETANRVRSVFGAKLSTQKDLASGLTILPSVHANWRHDFNSNGIDTTSTFTGGGAAFSTPGQELASNSYNIGAAIAFQKTKNFTFSVNLDGEKASGYNAVSGQVVGLWKF</sequence>
<dbReference type="AlphaFoldDB" id="D7DKJ0"/>
<proteinExistence type="predicted"/>
<evidence type="ECO:0000313" key="3">
    <source>
        <dbReference type="EMBL" id="ADI30436.1"/>
    </source>
</evidence>
<dbReference type="eggNOG" id="COG4625">
    <property type="taxonomic scope" value="Bacteria"/>
</dbReference>
<dbReference type="NCBIfam" id="TIGR01414">
    <property type="entry name" value="autotrans_barl"/>
    <property type="match status" value="1"/>
</dbReference>
<dbReference type="InterPro" id="IPR005546">
    <property type="entry name" value="Autotransporte_beta"/>
</dbReference>
<dbReference type="Pfam" id="PF03797">
    <property type="entry name" value="Autotransporter"/>
    <property type="match status" value="1"/>
</dbReference>
<dbReference type="OrthoDB" id="5760545at2"/>
<evidence type="ECO:0000313" key="4">
    <source>
        <dbReference type="Proteomes" id="UP000000383"/>
    </source>
</evidence>
<dbReference type="SMART" id="SM00869">
    <property type="entry name" value="Autotransporter"/>
    <property type="match status" value="1"/>
</dbReference>
<dbReference type="RefSeq" id="WP_013148747.1">
    <property type="nucleotide sequence ID" value="NC_014207.1"/>
</dbReference>
<dbReference type="GO" id="GO:0019867">
    <property type="term" value="C:outer membrane"/>
    <property type="evidence" value="ECO:0007669"/>
    <property type="project" value="InterPro"/>
</dbReference>
<dbReference type="InterPro" id="IPR036709">
    <property type="entry name" value="Autotransporte_beta_dom_sf"/>
</dbReference>
<accession>D7DKJ0</accession>
<reference evidence="3 4" key="2">
    <citation type="journal article" date="2011" name="J. Bacteriol.">
        <title>Genomes of three methylotrophs from a single niche uncover genetic and metabolic divergence of Methylophilaceae.</title>
        <authorList>
            <person name="Lapidus A."/>
            <person name="Clum A."/>
            <person name="Labutti K."/>
            <person name="Kaluzhnaya M.G."/>
            <person name="Lim S."/>
            <person name="Beck D.A."/>
            <person name="Glavina Del Rio T."/>
            <person name="Nolan M."/>
            <person name="Mavromatis K."/>
            <person name="Huntemann M."/>
            <person name="Lucas S."/>
            <person name="Lidstrom M.E."/>
            <person name="Ivanova N."/>
            <person name="Chistoserdova L."/>
        </authorList>
    </citation>
    <scope>NUCLEOTIDE SEQUENCE [LARGE SCALE GENOMIC DNA]</scope>
    <source>
        <strain evidence="3 4">301</strain>
    </source>
</reference>
<dbReference type="Gene3D" id="2.40.128.130">
    <property type="entry name" value="Autotransporter beta-domain"/>
    <property type="match status" value="1"/>
</dbReference>
<name>D7DKJ0_METV0</name>
<keyword evidence="1" id="KW-0732">Signal</keyword>
<feature type="chain" id="PRO_5003094779" evidence="1">
    <location>
        <begin position="26"/>
        <end position="548"/>
    </location>
</feature>
<feature type="signal peptide" evidence="1">
    <location>
        <begin position="1"/>
        <end position="25"/>
    </location>
</feature>
<gene>
    <name evidence="3" type="ordered locus">M301_2067</name>
</gene>